<evidence type="ECO:0008006" key="8">
    <source>
        <dbReference type="Google" id="ProtNLM"/>
    </source>
</evidence>
<dbReference type="Pfam" id="PF01943">
    <property type="entry name" value="Polysacc_synt"/>
    <property type="match status" value="1"/>
</dbReference>
<feature type="transmembrane region" description="Helical" evidence="5">
    <location>
        <begin position="41"/>
        <end position="65"/>
    </location>
</feature>
<dbReference type="InterPro" id="IPR052556">
    <property type="entry name" value="PolySynth_Transporter"/>
</dbReference>
<keyword evidence="4 5" id="KW-0472">Membrane</keyword>
<protein>
    <recommendedName>
        <fullName evidence="8">Polysaccharide biosynthesis protein C-terminal domain-containing protein</fullName>
    </recommendedName>
</protein>
<feature type="transmembrane region" description="Helical" evidence="5">
    <location>
        <begin position="247"/>
        <end position="267"/>
    </location>
</feature>
<feature type="transmembrane region" description="Helical" evidence="5">
    <location>
        <begin position="165"/>
        <end position="187"/>
    </location>
</feature>
<feature type="transmembrane region" description="Helical" evidence="5">
    <location>
        <begin position="86"/>
        <end position="107"/>
    </location>
</feature>
<dbReference type="InterPro" id="IPR002797">
    <property type="entry name" value="Polysacc_synth"/>
</dbReference>
<evidence type="ECO:0000256" key="1">
    <source>
        <dbReference type="ARBA" id="ARBA00004141"/>
    </source>
</evidence>
<reference evidence="6" key="1">
    <citation type="submission" date="2017-05" db="EMBL/GenBank/DDBJ databases">
        <authorList>
            <consortium name="The Broad Institute Genomics Platform"/>
            <consortium name="The Broad Institute Genomic Center for Infectious Diseases"/>
            <person name="Earl A."/>
            <person name="Manson A."/>
            <person name="Schwartman J."/>
            <person name="Gilmore M."/>
            <person name="Abouelleil A."/>
            <person name="Cao P."/>
            <person name="Chapman S."/>
            <person name="Cusick C."/>
            <person name="Shea T."/>
            <person name="Young S."/>
            <person name="Neafsey D."/>
            <person name="Nusbaum C."/>
            <person name="Birren B."/>
        </authorList>
    </citation>
    <scope>NUCLEOTIDE SEQUENCE</scope>
    <source>
        <strain evidence="6">7F3_DIV0205</strain>
    </source>
</reference>
<dbReference type="EMBL" id="CP147244">
    <property type="protein sequence ID" value="WYK02029.1"/>
    <property type="molecule type" value="Genomic_DNA"/>
</dbReference>
<feature type="transmembrane region" description="Helical" evidence="5">
    <location>
        <begin position="441"/>
        <end position="460"/>
    </location>
</feature>
<dbReference type="PANTHER" id="PTHR43424">
    <property type="entry name" value="LOCUS PUTATIVE PROTEIN 1-RELATED"/>
    <property type="match status" value="1"/>
</dbReference>
<dbReference type="PANTHER" id="PTHR43424:SF1">
    <property type="entry name" value="LOCUS PUTATIVE PROTEIN 1-RELATED"/>
    <property type="match status" value="1"/>
</dbReference>
<organism evidence="6 7">
    <name type="scientific">Candidatus Enterococcus palustris</name>
    <dbReference type="NCBI Taxonomy" id="1834189"/>
    <lineage>
        <taxon>Bacteria</taxon>
        <taxon>Bacillati</taxon>
        <taxon>Bacillota</taxon>
        <taxon>Bacilli</taxon>
        <taxon>Lactobacillales</taxon>
        <taxon>Enterococcaceae</taxon>
        <taxon>Enterococcus</taxon>
    </lineage>
</organism>
<name>A0AAQ3WBX3_9ENTE</name>
<evidence type="ECO:0000256" key="3">
    <source>
        <dbReference type="ARBA" id="ARBA00022989"/>
    </source>
</evidence>
<feature type="transmembrane region" description="Helical" evidence="5">
    <location>
        <begin position="288"/>
        <end position="313"/>
    </location>
</feature>
<feature type="transmembrane region" description="Helical" evidence="5">
    <location>
        <begin position="113"/>
        <end position="134"/>
    </location>
</feature>
<keyword evidence="2 5" id="KW-0812">Transmembrane</keyword>
<dbReference type="RefSeq" id="WP_086315662.1">
    <property type="nucleotide sequence ID" value="NZ_CP147244.1"/>
</dbReference>
<evidence type="ECO:0000256" key="5">
    <source>
        <dbReference type="SAM" id="Phobius"/>
    </source>
</evidence>
<proteinExistence type="predicted"/>
<feature type="transmembrane region" description="Helical" evidence="5">
    <location>
        <begin position="409"/>
        <end position="429"/>
    </location>
</feature>
<sequence>MNKKIAMNFLYQAIYQATLIVLPIVTIPIISHALGAEGLGLWNYVSSIVSYFTLVAGLGLANYGVREIAIVKKSKELLSKKFFELQIFNAFFSLGTFIVYLTMILFLPNKDLYLAQSFVVLGALFDISWFFAGIEDFKKISLLNVFIKVLSFVCVLLFVKNRSDLFLYVLIQSLSTFFSQLGLWLFLPKKVSWHAVSIRESWAHFRPALEFFIAKVGATIFSSITKTILGMLTTMTFVGIYSNSLTLVFMSGSIVGALNTVMIPHMSKLVDSNEPAKMTKILERTIHLQLYFTIAIMFGIIGINGKMIGWFYGSEFYSMVNTVPLLSISVVLQSLYNGIATQYLIPKGDMKSYNLSILYGAIVSAVLDILLIPFIGIYGAILGNIFGQLLICAMRIIPLKRETGFQFNYVWIGKYIAAGIIMLVLINGLTENLPTSAKTTLIQVSIGLISYFIITIIFRVNPLMSEIRKK</sequence>
<evidence type="ECO:0000313" key="6">
    <source>
        <dbReference type="EMBL" id="WYK02029.1"/>
    </source>
</evidence>
<dbReference type="PROSITE" id="PS50890">
    <property type="entry name" value="PUA"/>
    <property type="match status" value="1"/>
</dbReference>
<comment type="subcellular location">
    <subcellularLocation>
        <location evidence="1">Membrane</location>
        <topology evidence="1">Multi-pass membrane protein</topology>
    </subcellularLocation>
</comment>
<dbReference type="AlphaFoldDB" id="A0AAQ3WBX3"/>
<feature type="transmembrane region" description="Helical" evidence="5">
    <location>
        <begin position="325"/>
        <end position="345"/>
    </location>
</feature>
<feature type="transmembrane region" description="Helical" evidence="5">
    <location>
        <begin position="12"/>
        <end position="35"/>
    </location>
</feature>
<evidence type="ECO:0000256" key="4">
    <source>
        <dbReference type="ARBA" id="ARBA00023136"/>
    </source>
</evidence>
<reference evidence="6" key="2">
    <citation type="submission" date="2024-03" db="EMBL/GenBank/DDBJ databases">
        <title>The Genome Sequence of Enterococcus sp. DIV0205d.</title>
        <authorList>
            <consortium name="The Broad Institute Genomics Platform"/>
            <consortium name="The Broad Institute Microbial Omics Core"/>
            <consortium name="The Broad Institute Genomic Center for Infectious Diseases"/>
            <person name="Earl A."/>
            <person name="Manson A."/>
            <person name="Gilmore M."/>
            <person name="Schwartman J."/>
            <person name="Shea T."/>
            <person name="Abouelleil A."/>
            <person name="Cao P."/>
            <person name="Chapman S."/>
            <person name="Cusick C."/>
            <person name="Young S."/>
            <person name="Neafsey D."/>
            <person name="Nusbaum C."/>
            <person name="Birren B."/>
        </authorList>
    </citation>
    <scope>NUCLEOTIDE SEQUENCE</scope>
    <source>
        <strain evidence="6">7F3_DIV0205</strain>
    </source>
</reference>
<accession>A0AAQ3WBX3</accession>
<dbReference type="Proteomes" id="UP000194948">
    <property type="component" value="Chromosome"/>
</dbReference>
<keyword evidence="7" id="KW-1185">Reference proteome</keyword>
<feature type="transmembrane region" description="Helical" evidence="5">
    <location>
        <begin position="141"/>
        <end position="159"/>
    </location>
</feature>
<evidence type="ECO:0000313" key="7">
    <source>
        <dbReference type="Proteomes" id="UP000194948"/>
    </source>
</evidence>
<gene>
    <name evidence="6" type="ORF">A5821_003166</name>
</gene>
<dbReference type="GO" id="GO:0016020">
    <property type="term" value="C:membrane"/>
    <property type="evidence" value="ECO:0007669"/>
    <property type="project" value="UniProtKB-SubCell"/>
</dbReference>
<keyword evidence="3 5" id="KW-1133">Transmembrane helix</keyword>
<evidence type="ECO:0000256" key="2">
    <source>
        <dbReference type="ARBA" id="ARBA00022692"/>
    </source>
</evidence>